<evidence type="ECO:0000256" key="1">
    <source>
        <dbReference type="SAM" id="MobiDB-lite"/>
    </source>
</evidence>
<feature type="non-terminal residue" evidence="2">
    <location>
        <position position="257"/>
    </location>
</feature>
<gene>
    <name evidence="2" type="ORF">PGLA1383_LOCUS39434</name>
</gene>
<feature type="compositionally biased region" description="Polar residues" evidence="1">
    <location>
        <begin position="220"/>
        <end position="229"/>
    </location>
</feature>
<organism evidence="2 3">
    <name type="scientific">Polarella glacialis</name>
    <name type="common">Dinoflagellate</name>
    <dbReference type="NCBI Taxonomy" id="89957"/>
    <lineage>
        <taxon>Eukaryota</taxon>
        <taxon>Sar</taxon>
        <taxon>Alveolata</taxon>
        <taxon>Dinophyceae</taxon>
        <taxon>Suessiales</taxon>
        <taxon>Suessiaceae</taxon>
        <taxon>Polarella</taxon>
    </lineage>
</organism>
<evidence type="ECO:0000313" key="3">
    <source>
        <dbReference type="Proteomes" id="UP000654075"/>
    </source>
</evidence>
<feature type="region of interest" description="Disordered" evidence="1">
    <location>
        <begin position="188"/>
        <end position="257"/>
    </location>
</feature>
<keyword evidence="3" id="KW-1185">Reference proteome</keyword>
<feature type="compositionally biased region" description="Low complexity" evidence="1">
    <location>
        <begin position="248"/>
        <end position="257"/>
    </location>
</feature>
<comment type="caution">
    <text evidence="2">The sequence shown here is derived from an EMBL/GenBank/DDBJ whole genome shotgun (WGS) entry which is preliminary data.</text>
</comment>
<accession>A0A813GAH7</accession>
<dbReference type="AlphaFoldDB" id="A0A813GAH7"/>
<sequence length="257" mass="26213">MADLMSSSVDFAATARSSLQKIRLPPLVHPQILEAAVAKCLQFGGDKDVLSAAALAGALFQAQTIVAHRELAAAGIVPPGQEELPPAPPPRAVAHDAAAVVQGAAPALWQPQASSLQLSQQTLQAMAAAQATNRARAAKVPATVAAEQLQPGAPASSGVPQLSMAMAQNIAAFGPQAMLQHSLGGVLPPGTAAHRPPQAFPSAVAPPAQRPAKPLPANVSGIQELNNRVEQLERDRQLRPAGEDARPRPAASAAPSG</sequence>
<evidence type="ECO:0000313" key="2">
    <source>
        <dbReference type="EMBL" id="CAE8621918.1"/>
    </source>
</evidence>
<reference evidence="2" key="1">
    <citation type="submission" date="2021-02" db="EMBL/GenBank/DDBJ databases">
        <authorList>
            <person name="Dougan E. K."/>
            <person name="Rhodes N."/>
            <person name="Thang M."/>
            <person name="Chan C."/>
        </authorList>
    </citation>
    <scope>NUCLEOTIDE SEQUENCE</scope>
</reference>
<protein>
    <submittedName>
        <fullName evidence="2">Uncharacterized protein</fullName>
    </submittedName>
</protein>
<feature type="compositionally biased region" description="Basic and acidic residues" evidence="1">
    <location>
        <begin position="230"/>
        <end position="247"/>
    </location>
</feature>
<proteinExistence type="predicted"/>
<dbReference type="EMBL" id="CAJNNV010027841">
    <property type="protein sequence ID" value="CAE8621918.1"/>
    <property type="molecule type" value="Genomic_DNA"/>
</dbReference>
<dbReference type="Proteomes" id="UP000654075">
    <property type="component" value="Unassembled WGS sequence"/>
</dbReference>
<name>A0A813GAH7_POLGL</name>